<dbReference type="SUPFAM" id="SSF53756">
    <property type="entry name" value="UDP-Glycosyltransferase/glycogen phosphorylase"/>
    <property type="match status" value="1"/>
</dbReference>
<accession>A0ABS7EEC6</accession>
<protein>
    <submittedName>
        <fullName evidence="2">Glycosyltransferase family 4 protein</fullName>
    </submittedName>
</protein>
<dbReference type="EMBL" id="JAHZSS010000005">
    <property type="protein sequence ID" value="MBW8190574.1"/>
    <property type="molecule type" value="Genomic_DNA"/>
</dbReference>
<reference evidence="2" key="1">
    <citation type="submission" date="2021-07" db="EMBL/GenBank/DDBJ databases">
        <title>Neiella marina sp. nov., isolated from the intestinal content of sea cucumber Apostichopus japonicus.</title>
        <authorList>
            <person name="Bai X."/>
        </authorList>
    </citation>
    <scope>NUCLEOTIDE SEQUENCE</scope>
    <source>
        <strain evidence="2">126</strain>
    </source>
</reference>
<dbReference type="PANTHER" id="PTHR45947">
    <property type="entry name" value="SULFOQUINOVOSYL TRANSFERASE SQD2"/>
    <property type="match status" value="1"/>
</dbReference>
<organism evidence="2 3">
    <name type="scientific">Neiella holothuriorum</name>
    <dbReference type="NCBI Taxonomy" id="2870530"/>
    <lineage>
        <taxon>Bacteria</taxon>
        <taxon>Pseudomonadati</taxon>
        <taxon>Pseudomonadota</taxon>
        <taxon>Gammaproteobacteria</taxon>
        <taxon>Alteromonadales</taxon>
        <taxon>Echinimonadaceae</taxon>
        <taxon>Neiella</taxon>
    </lineage>
</organism>
<name>A0ABS7EEC6_9GAMM</name>
<comment type="caution">
    <text evidence="2">The sequence shown here is derived from an EMBL/GenBank/DDBJ whole genome shotgun (WGS) entry which is preliminary data.</text>
</comment>
<gene>
    <name evidence="2" type="ORF">K0504_05950</name>
</gene>
<evidence type="ECO:0000313" key="2">
    <source>
        <dbReference type="EMBL" id="MBW8190574.1"/>
    </source>
</evidence>
<sequence length="406" mass="44745">MKIAIINSYYFPDEPGGAERSVRILAEGLVDAGHEVLVVTLSETFSATSIRNVEVVRFPIRNSYLPLNAPNPSVISRMLWHTKDSYNRDMAKVVSNHIERWQADVVHTNNLSGISVAVWSELKRVGMPLVHTARDFYLLCPKTTMMKNSQQCDAICADCKCFSLPRKHAVKLVDRFVAISDFMRAHHLHKGFVKAKKTTVIYNAYCNLNAKTAHQLNGPVTVGFIGRLVPTKGIAMLINAAHLLKARGLEICLSIAGTGDKAYVDQLKEAALGLNVRFWGQVEPADFFAEIDCLAVPSLWHEPMGRVAIESIAHGKPLVVSPMGGLPELVQPEFSELAASTEVADFADALAKLINRMGHEYQTMQEAAYQASANYSVEMMVANYLVEYQRAIDSATVPVASVTQVS</sequence>
<dbReference type="Gene3D" id="3.40.50.2000">
    <property type="entry name" value="Glycogen Phosphorylase B"/>
    <property type="match status" value="2"/>
</dbReference>
<dbReference type="Pfam" id="PF13692">
    <property type="entry name" value="Glyco_trans_1_4"/>
    <property type="match status" value="1"/>
</dbReference>
<dbReference type="RefSeq" id="WP_220103263.1">
    <property type="nucleotide sequence ID" value="NZ_JAHZSS010000005.1"/>
</dbReference>
<dbReference type="Proteomes" id="UP001166251">
    <property type="component" value="Unassembled WGS sequence"/>
</dbReference>
<dbReference type="CDD" id="cd03823">
    <property type="entry name" value="GT4_ExpE7-like"/>
    <property type="match status" value="1"/>
</dbReference>
<keyword evidence="3" id="KW-1185">Reference proteome</keyword>
<evidence type="ECO:0000313" key="3">
    <source>
        <dbReference type="Proteomes" id="UP001166251"/>
    </source>
</evidence>
<dbReference type="InterPro" id="IPR028098">
    <property type="entry name" value="Glyco_trans_4-like_N"/>
</dbReference>
<dbReference type="Pfam" id="PF13439">
    <property type="entry name" value="Glyco_transf_4"/>
    <property type="match status" value="1"/>
</dbReference>
<proteinExistence type="predicted"/>
<evidence type="ECO:0000259" key="1">
    <source>
        <dbReference type="Pfam" id="PF13439"/>
    </source>
</evidence>
<dbReference type="PANTHER" id="PTHR45947:SF13">
    <property type="entry name" value="TRANSFERASE"/>
    <property type="match status" value="1"/>
</dbReference>
<dbReference type="InterPro" id="IPR050194">
    <property type="entry name" value="Glycosyltransferase_grp1"/>
</dbReference>
<feature type="domain" description="Glycosyltransferase subfamily 4-like N-terminal" evidence="1">
    <location>
        <begin position="15"/>
        <end position="204"/>
    </location>
</feature>